<comment type="similarity">
    <text evidence="2 7 8">In the C-terminal section; belongs to the NAD synthetase family.</text>
</comment>
<evidence type="ECO:0000256" key="6">
    <source>
        <dbReference type="ARBA" id="ARBA00023027"/>
    </source>
</evidence>
<feature type="binding site" evidence="7">
    <location>
        <position position="461"/>
    </location>
    <ligand>
        <name>ATP</name>
        <dbReference type="ChEBI" id="CHEBI:30616"/>
    </ligand>
</feature>
<feature type="binding site" evidence="7">
    <location>
        <position position="466"/>
    </location>
    <ligand>
        <name>deamido-NAD(+)</name>
        <dbReference type="ChEBI" id="CHEBI:58437"/>
        <note>ligand shared between two neighboring subunits</note>
    </ligand>
</feature>
<dbReference type="Gene3D" id="1.10.10.1140">
    <property type="entry name" value="Glutamine-dependent NAD+ synthetase, C-terminal domain"/>
    <property type="match status" value="1"/>
</dbReference>
<evidence type="ECO:0000256" key="4">
    <source>
        <dbReference type="ARBA" id="ARBA00022741"/>
    </source>
</evidence>
<evidence type="ECO:0000256" key="9">
    <source>
        <dbReference type="RuleBase" id="RU003811"/>
    </source>
</evidence>
<dbReference type="SUPFAM" id="SSF52402">
    <property type="entry name" value="Adenine nucleotide alpha hydrolases-like"/>
    <property type="match status" value="1"/>
</dbReference>
<feature type="active site" description="Proton acceptor; for glutaminase activity" evidence="7">
    <location>
        <position position="47"/>
    </location>
</feature>
<evidence type="ECO:0000313" key="12">
    <source>
        <dbReference type="Proteomes" id="UP001489509"/>
    </source>
</evidence>
<dbReference type="InterPro" id="IPR014445">
    <property type="entry name" value="Gln-dep_NAD_synthase"/>
</dbReference>
<feature type="binding site" evidence="7">
    <location>
        <position position="123"/>
    </location>
    <ligand>
        <name>L-glutamine</name>
        <dbReference type="ChEBI" id="CHEBI:58359"/>
    </ligand>
</feature>
<accession>A0ABV1E2I4</accession>
<keyword evidence="12" id="KW-1185">Reference proteome</keyword>
<sequence length="638" mass="70482">MKEYGYVRVAALSPQIRVADPDYNKASIVEAIRQAAGAKASVIVLPELCVTGYTCGDLFLQDTLLKGAEEALLSIAAETAQLQALCLVGLPVRARSGSLYNCAAILNRGKVLHLIPKTHVPNYSEFYELRHFAPGKAGMEETALLGGEPVPVRPDVLFRCQEWPELTVAAEICEDLWVASPPSNGYALAGAAVLCNLSASDETIGKAQYRRSLVCGQSAKTLSAYVYADAGEGESTTDLIFSGHCMAAENGVLLAERPPFTQGMALADVDLQHLWQERRRMNTFERWENVLEEIEFSIGFAPCTLQRSIEKTPFVPANEETRSSRCELIFTMQAAGLKKRLAHANARHAVVGLSGGLDSTLALLVMTRAYDALSWPRKDIIAVTMPCFGTTGRTYQNACQLARELGVTLKEVNICEAVTRHLKDIGHDFSHDVAFENAQARERTQVLMDVANQYGGLVVGTGDLSELALGWATYNGDHMSMYGVNASVPKTLIRYLVDTYAKTAEGERLRAVLLDILDTPVSPELLPPENGEIVQKTEELVGPYELHDFFLYHMLRFAEEPRKILFLAEHAFQGIYSHEVILHWLKNFYRRFFAQQFKRSCLPDGPKVGSVTLSPRGDWRMPSDASAAVWLKELEGME</sequence>
<comment type="similarity">
    <text evidence="9">Belongs to the NAD synthetase family.</text>
</comment>
<comment type="catalytic activity">
    <reaction evidence="7 8">
        <text>deamido-NAD(+) + L-glutamine + ATP + H2O = L-glutamate + AMP + diphosphate + NAD(+) + H(+)</text>
        <dbReference type="Rhea" id="RHEA:24384"/>
        <dbReference type="ChEBI" id="CHEBI:15377"/>
        <dbReference type="ChEBI" id="CHEBI:15378"/>
        <dbReference type="ChEBI" id="CHEBI:29985"/>
        <dbReference type="ChEBI" id="CHEBI:30616"/>
        <dbReference type="ChEBI" id="CHEBI:33019"/>
        <dbReference type="ChEBI" id="CHEBI:57540"/>
        <dbReference type="ChEBI" id="CHEBI:58359"/>
        <dbReference type="ChEBI" id="CHEBI:58437"/>
        <dbReference type="ChEBI" id="CHEBI:456215"/>
        <dbReference type="EC" id="6.3.5.1"/>
    </reaction>
</comment>
<evidence type="ECO:0000256" key="3">
    <source>
        <dbReference type="ARBA" id="ARBA00022598"/>
    </source>
</evidence>
<keyword evidence="5 7" id="KW-0067">ATP-binding</keyword>
<dbReference type="PANTHER" id="PTHR23090">
    <property type="entry name" value="NH 3 /GLUTAMINE-DEPENDENT NAD + SYNTHETASE"/>
    <property type="match status" value="1"/>
</dbReference>
<dbReference type="InterPro" id="IPR003694">
    <property type="entry name" value="NAD_synthase"/>
</dbReference>
<dbReference type="InterPro" id="IPR014729">
    <property type="entry name" value="Rossmann-like_a/b/a_fold"/>
</dbReference>
<dbReference type="CDD" id="cd07570">
    <property type="entry name" value="GAT_Gln-NAD-synth"/>
    <property type="match status" value="1"/>
</dbReference>
<feature type="binding site" evidence="7">
    <location>
        <position position="206"/>
    </location>
    <ligand>
        <name>L-glutamine</name>
        <dbReference type="ChEBI" id="CHEBI:58359"/>
    </ligand>
</feature>
<dbReference type="InterPro" id="IPR022310">
    <property type="entry name" value="NAD/GMP_synthase"/>
</dbReference>
<dbReference type="NCBIfam" id="NF002730">
    <property type="entry name" value="PRK02628.1"/>
    <property type="match status" value="1"/>
</dbReference>
<evidence type="ECO:0000256" key="2">
    <source>
        <dbReference type="ARBA" id="ARBA00007145"/>
    </source>
</evidence>
<dbReference type="CDD" id="cd00553">
    <property type="entry name" value="NAD_synthase"/>
    <property type="match status" value="1"/>
</dbReference>
<dbReference type="EC" id="6.3.5.1" evidence="7 8"/>
<dbReference type="EMBL" id="JBBMFD010000013">
    <property type="protein sequence ID" value="MEQ2440837.1"/>
    <property type="molecule type" value="Genomic_DNA"/>
</dbReference>
<dbReference type="PANTHER" id="PTHR23090:SF9">
    <property type="entry name" value="GLUTAMINE-DEPENDENT NAD(+) SYNTHETASE"/>
    <property type="match status" value="1"/>
</dbReference>
<dbReference type="NCBIfam" id="TIGR00552">
    <property type="entry name" value="nadE"/>
    <property type="match status" value="1"/>
</dbReference>
<dbReference type="RefSeq" id="WP_349219569.1">
    <property type="nucleotide sequence ID" value="NZ_JBBMFD010000013.1"/>
</dbReference>
<dbReference type="InterPro" id="IPR003010">
    <property type="entry name" value="C-N_Hydrolase"/>
</dbReference>
<name>A0ABV1E2I4_9FIRM</name>
<evidence type="ECO:0000256" key="1">
    <source>
        <dbReference type="ARBA" id="ARBA00005188"/>
    </source>
</evidence>
<dbReference type="Pfam" id="PF00795">
    <property type="entry name" value="CN_hydrolase"/>
    <property type="match status" value="1"/>
</dbReference>
<feature type="binding site" evidence="7">
    <location>
        <position position="598"/>
    </location>
    <ligand>
        <name>deamido-NAD(+)</name>
        <dbReference type="ChEBI" id="CHEBI:58437"/>
        <note>ligand shared between two neighboring subunits</note>
    </ligand>
</feature>
<reference evidence="11 12" key="1">
    <citation type="submission" date="2024-03" db="EMBL/GenBank/DDBJ databases">
        <title>Human intestinal bacterial collection.</title>
        <authorList>
            <person name="Pauvert C."/>
            <person name="Hitch T.C.A."/>
            <person name="Clavel T."/>
        </authorList>
    </citation>
    <scope>NUCLEOTIDE SEQUENCE [LARGE SCALE GENOMIC DNA]</scope>
    <source>
        <strain evidence="11 12">CLA-JM-H44</strain>
    </source>
</reference>
<dbReference type="PIRSF" id="PIRSF006630">
    <property type="entry name" value="NADS_GAT"/>
    <property type="match status" value="1"/>
</dbReference>
<feature type="binding site" evidence="7">
    <location>
        <position position="437"/>
    </location>
    <ligand>
        <name>deamido-NAD(+)</name>
        <dbReference type="ChEBI" id="CHEBI:58437"/>
        <note>ligand shared between two neighboring subunits</note>
    </ligand>
</feature>
<dbReference type="GO" id="GO:0008795">
    <property type="term" value="F:NAD+ synthase activity"/>
    <property type="evidence" value="ECO:0007669"/>
    <property type="project" value="UniProtKB-EC"/>
</dbReference>
<comment type="function">
    <text evidence="7">Catalyzes the ATP-dependent amidation of deamido-NAD to form NAD. Uses L-glutamine as a nitrogen source.</text>
</comment>
<feature type="binding site" evidence="7">
    <location>
        <position position="200"/>
    </location>
    <ligand>
        <name>L-glutamine</name>
        <dbReference type="ChEBI" id="CHEBI:58359"/>
    </ligand>
</feature>
<evidence type="ECO:0000256" key="7">
    <source>
        <dbReference type="HAMAP-Rule" id="MF_02090"/>
    </source>
</evidence>
<feature type="active site" description="Nucleophile; for glutaminase activity" evidence="7">
    <location>
        <position position="173"/>
    </location>
</feature>
<feature type="binding site" evidence="7">
    <location>
        <begin position="471"/>
        <end position="474"/>
    </location>
    <ligand>
        <name>deamido-NAD(+)</name>
        <dbReference type="ChEBI" id="CHEBI:58437"/>
        <note>ligand shared between two neighboring subunits</note>
    </ligand>
</feature>
<dbReference type="SUPFAM" id="SSF56317">
    <property type="entry name" value="Carbon-nitrogen hydrolase"/>
    <property type="match status" value="1"/>
</dbReference>
<comment type="caution">
    <text evidence="11">The sequence shown here is derived from an EMBL/GenBank/DDBJ whole genome shotgun (WGS) entry which is preliminary data.</text>
</comment>
<keyword evidence="4 7" id="KW-0547">Nucleotide-binding</keyword>
<evidence type="ECO:0000313" key="11">
    <source>
        <dbReference type="EMBL" id="MEQ2440837.1"/>
    </source>
</evidence>
<feature type="binding site" evidence="7">
    <location>
        <begin position="352"/>
        <end position="359"/>
    </location>
    <ligand>
        <name>ATP</name>
        <dbReference type="ChEBI" id="CHEBI:30616"/>
    </ligand>
</feature>
<keyword evidence="3 7" id="KW-0436">Ligase</keyword>
<evidence type="ECO:0000256" key="5">
    <source>
        <dbReference type="ARBA" id="ARBA00022840"/>
    </source>
</evidence>
<dbReference type="Pfam" id="PF02540">
    <property type="entry name" value="NAD_synthase"/>
    <property type="match status" value="1"/>
</dbReference>
<evidence type="ECO:0000256" key="8">
    <source>
        <dbReference type="PIRNR" id="PIRNR006630"/>
    </source>
</evidence>
<dbReference type="Proteomes" id="UP001489509">
    <property type="component" value="Unassembled WGS sequence"/>
</dbReference>
<dbReference type="InterPro" id="IPR036526">
    <property type="entry name" value="C-N_Hydrolase_sf"/>
</dbReference>
<organism evidence="11 12">
    <name type="scientific">Solibaculum intestinale</name>
    <dbReference type="NCBI Taxonomy" id="3133165"/>
    <lineage>
        <taxon>Bacteria</taxon>
        <taxon>Bacillati</taxon>
        <taxon>Bacillota</taxon>
        <taxon>Clostridia</taxon>
        <taxon>Eubacteriales</taxon>
        <taxon>Oscillospiraceae</taxon>
        <taxon>Solibaculum</taxon>
    </lineage>
</organism>
<dbReference type="PROSITE" id="PS50263">
    <property type="entry name" value="CN_HYDROLASE"/>
    <property type="match status" value="1"/>
</dbReference>
<gene>
    <name evidence="7" type="primary">nadE</name>
    <name evidence="11" type="ORF">WMO26_08380</name>
</gene>
<feature type="domain" description="CN hydrolase" evidence="10">
    <location>
        <begin position="7"/>
        <end position="271"/>
    </location>
</feature>
<evidence type="ECO:0000259" key="10">
    <source>
        <dbReference type="PROSITE" id="PS50263"/>
    </source>
</evidence>
<comment type="pathway">
    <text evidence="1 7 8">Cofactor biosynthesis; NAD(+) biosynthesis; NAD(+) from deamido-NAD(+) (L-Gln route): step 1/1.</text>
</comment>
<dbReference type="InterPro" id="IPR041856">
    <property type="entry name" value="NAD+_synth_C"/>
</dbReference>
<proteinExistence type="inferred from homology"/>
<dbReference type="Gene3D" id="3.40.50.620">
    <property type="entry name" value="HUPs"/>
    <property type="match status" value="1"/>
</dbReference>
<feature type="active site" description="For glutaminase activity" evidence="7">
    <location>
        <position position="117"/>
    </location>
</feature>
<protein>
    <recommendedName>
        <fullName evidence="7 8">Glutamine-dependent NAD(+) synthetase</fullName>
        <ecNumber evidence="7 8">6.3.5.1</ecNumber>
    </recommendedName>
    <alternativeName>
        <fullName evidence="7 8">NAD(+) synthase [glutamine-hydrolyzing]</fullName>
    </alternativeName>
</protein>
<keyword evidence="6 7" id="KW-0520">NAD</keyword>
<dbReference type="Gene3D" id="3.60.110.10">
    <property type="entry name" value="Carbon-nitrogen hydrolase"/>
    <property type="match status" value="1"/>
</dbReference>
<dbReference type="HAMAP" id="MF_02090">
    <property type="entry name" value="NadE_glutamine_dep"/>
    <property type="match status" value="1"/>
</dbReference>